<dbReference type="Proteomes" id="UP000031036">
    <property type="component" value="Unassembled WGS sequence"/>
</dbReference>
<dbReference type="STRING" id="6265.A0A0B2UXH2"/>
<sequence>MLSLLLAVIFMGKARYCSTHAAISQLEEERATMTLNFSRSLLPRLLGTTIHSASTSTMGVRPLEGVKVVELAGLAPVPFCGLVLADFGAQVTVIKKGGDELLEQRMTRGKRQKVVNLKSAEGLKEVREMCLTHDVLLDPYRPGVLEKMGLDPVDLIKHNKKLIVARITGYGQTGEMAPRAGHDINYVSLTGMQPTIAGHSPHRLPYWPPANLLADFAGGGLSAAFGVAAALYHRHQNGGIGGVIDVSMVEGLAYLSTFITAYKDVDVMWNKPYAWFSGDSPIYRTYRTADDKYMAVGALEPKFTNTLFETLKLTSTITDLLERPQEVTKEMERVFKSKTRAEWTKVFSGVDACVTPVLEMHEVGDLKHHQQRGCFIHDGNKFWGGPAPKIYTAEQFSASLNANNAKQ</sequence>
<organism evidence="3 4">
    <name type="scientific">Toxocara canis</name>
    <name type="common">Canine roundworm</name>
    <dbReference type="NCBI Taxonomy" id="6265"/>
    <lineage>
        <taxon>Eukaryota</taxon>
        <taxon>Metazoa</taxon>
        <taxon>Ecdysozoa</taxon>
        <taxon>Nematoda</taxon>
        <taxon>Chromadorea</taxon>
        <taxon>Rhabditida</taxon>
        <taxon>Spirurina</taxon>
        <taxon>Ascaridomorpha</taxon>
        <taxon>Ascaridoidea</taxon>
        <taxon>Toxocaridae</taxon>
        <taxon>Toxocara</taxon>
    </lineage>
</organism>
<dbReference type="SUPFAM" id="SSF89796">
    <property type="entry name" value="CoA-transferase family III (CaiB/BaiF)"/>
    <property type="match status" value="1"/>
</dbReference>
<evidence type="ECO:0000256" key="1">
    <source>
        <dbReference type="ARBA" id="ARBA00008383"/>
    </source>
</evidence>
<evidence type="ECO:0000256" key="2">
    <source>
        <dbReference type="SAM" id="SignalP"/>
    </source>
</evidence>
<dbReference type="GO" id="GO:0008111">
    <property type="term" value="F:alpha-methylacyl-CoA racemase activity"/>
    <property type="evidence" value="ECO:0007669"/>
    <property type="project" value="TreeGrafter"/>
</dbReference>
<proteinExistence type="inferred from homology"/>
<dbReference type="Gene3D" id="3.30.1540.10">
    <property type="entry name" value="formyl-coa transferase, domain 3"/>
    <property type="match status" value="1"/>
</dbReference>
<dbReference type="InterPro" id="IPR023606">
    <property type="entry name" value="CoA-Trfase_III_dom_1_sf"/>
</dbReference>
<dbReference type="GO" id="GO:0005739">
    <property type="term" value="C:mitochondrion"/>
    <property type="evidence" value="ECO:0007669"/>
    <property type="project" value="TreeGrafter"/>
</dbReference>
<feature type="signal peptide" evidence="2">
    <location>
        <begin position="1"/>
        <end position="19"/>
    </location>
</feature>
<keyword evidence="2" id="KW-0732">Signal</keyword>
<gene>
    <name evidence="3" type="primary">ZK892.4</name>
    <name evidence="3" type="ORF">Tcan_06633</name>
</gene>
<keyword evidence="3" id="KW-0808">Transferase</keyword>
<dbReference type="OMA" id="PFGCMVL"/>
<dbReference type="Pfam" id="PF02515">
    <property type="entry name" value="CoA_transf_3"/>
    <property type="match status" value="1"/>
</dbReference>
<dbReference type="AlphaFoldDB" id="A0A0B2UXH2"/>
<dbReference type="InterPro" id="IPR044855">
    <property type="entry name" value="CoA-Trfase_III_dom3_sf"/>
</dbReference>
<dbReference type="EMBL" id="JPKZ01002967">
    <property type="protein sequence ID" value="KHN74153.1"/>
    <property type="molecule type" value="Genomic_DNA"/>
</dbReference>
<evidence type="ECO:0000313" key="3">
    <source>
        <dbReference type="EMBL" id="KHN74153.1"/>
    </source>
</evidence>
<comment type="caution">
    <text evidence="3">The sequence shown here is derived from an EMBL/GenBank/DDBJ whole genome shotgun (WGS) entry which is preliminary data.</text>
</comment>
<dbReference type="PANTHER" id="PTHR48228">
    <property type="entry name" value="SUCCINYL-COA--D-CITRAMALATE COA-TRANSFERASE"/>
    <property type="match status" value="1"/>
</dbReference>
<dbReference type="GO" id="GO:0016740">
    <property type="term" value="F:transferase activity"/>
    <property type="evidence" value="ECO:0007669"/>
    <property type="project" value="UniProtKB-KW"/>
</dbReference>
<dbReference type="PANTHER" id="PTHR48228:SF5">
    <property type="entry name" value="ALPHA-METHYLACYL-COA RACEMASE"/>
    <property type="match status" value="1"/>
</dbReference>
<dbReference type="InterPro" id="IPR050509">
    <property type="entry name" value="CoA-transferase_III"/>
</dbReference>
<name>A0A0B2UXH2_TOXCA</name>
<keyword evidence="4" id="KW-1185">Reference proteome</keyword>
<comment type="similarity">
    <text evidence="1">Belongs to the CoA-transferase III family.</text>
</comment>
<dbReference type="InterPro" id="IPR003673">
    <property type="entry name" value="CoA-Trfase_fam_III"/>
</dbReference>
<feature type="chain" id="PRO_5002095171" evidence="2">
    <location>
        <begin position="20"/>
        <end position="407"/>
    </location>
</feature>
<evidence type="ECO:0000313" key="4">
    <source>
        <dbReference type="Proteomes" id="UP000031036"/>
    </source>
</evidence>
<accession>A0A0B2UXH2</accession>
<reference evidence="3 4" key="1">
    <citation type="submission" date="2014-11" db="EMBL/GenBank/DDBJ databases">
        <title>Genetic blueprint of the zoonotic pathogen Toxocara canis.</title>
        <authorList>
            <person name="Zhu X.-Q."/>
            <person name="Korhonen P.K."/>
            <person name="Cai H."/>
            <person name="Young N.D."/>
            <person name="Nejsum P."/>
            <person name="von Samson-Himmelstjerna G."/>
            <person name="Boag P.R."/>
            <person name="Tan P."/>
            <person name="Li Q."/>
            <person name="Min J."/>
            <person name="Yang Y."/>
            <person name="Wang X."/>
            <person name="Fang X."/>
            <person name="Hall R.S."/>
            <person name="Hofmann A."/>
            <person name="Sternberg P.W."/>
            <person name="Jex A.R."/>
            <person name="Gasser R.B."/>
        </authorList>
    </citation>
    <scope>NUCLEOTIDE SEQUENCE [LARGE SCALE GENOMIC DNA]</scope>
    <source>
        <strain evidence="3">PN_DK_2014</strain>
    </source>
</reference>
<dbReference type="GO" id="GO:0008206">
    <property type="term" value="P:bile acid metabolic process"/>
    <property type="evidence" value="ECO:0007669"/>
    <property type="project" value="TreeGrafter"/>
</dbReference>
<dbReference type="OrthoDB" id="5863171at2759"/>
<dbReference type="Gene3D" id="3.40.50.10540">
    <property type="entry name" value="Crotonobetainyl-coa:carnitine coa-transferase, domain 1"/>
    <property type="match status" value="1"/>
</dbReference>
<protein>
    <submittedName>
        <fullName evidence="3">CaiB/baiF CoA-transferase family protein</fullName>
    </submittedName>
</protein>